<keyword evidence="2" id="KW-1133">Transmembrane helix</keyword>
<dbReference type="KEGG" id="stir:DDW44_09630"/>
<reference evidence="3 4" key="1">
    <citation type="submission" date="2018-05" db="EMBL/GenBank/DDBJ databases">
        <title>Complete genome sequence of sponge-derived Streptomyces sp. HNM0039.</title>
        <authorList>
            <person name="Huang X."/>
            <person name="Zhou S."/>
        </authorList>
    </citation>
    <scope>NUCLEOTIDE SEQUENCE [LARGE SCALE GENOMIC DNA]</scope>
    <source>
        <strain evidence="3 4">HNM0039</strain>
    </source>
</reference>
<feature type="compositionally biased region" description="Basic residues" evidence="1">
    <location>
        <begin position="90"/>
        <end position="101"/>
    </location>
</feature>
<evidence type="ECO:0000313" key="4">
    <source>
        <dbReference type="Proteomes" id="UP000244900"/>
    </source>
</evidence>
<protein>
    <submittedName>
        <fullName evidence="3">Uncharacterized protein</fullName>
    </submittedName>
</protein>
<organism evidence="3 4">
    <name type="scientific">Streptomyces tirandamycinicus</name>
    <dbReference type="NCBI Taxonomy" id="2174846"/>
    <lineage>
        <taxon>Bacteria</taxon>
        <taxon>Bacillati</taxon>
        <taxon>Actinomycetota</taxon>
        <taxon>Actinomycetes</taxon>
        <taxon>Kitasatosporales</taxon>
        <taxon>Streptomycetaceae</taxon>
        <taxon>Streptomyces</taxon>
    </lineage>
</organism>
<evidence type="ECO:0000313" key="3">
    <source>
        <dbReference type="EMBL" id="AWI29014.1"/>
    </source>
</evidence>
<accession>A0A2S1SRG4</accession>
<sequence>MPRPTAAQLAYGSATVVVSTVAMLLLFRATTALGVAAVGVAALALGLLVAVNVPARSRAKAARTAGRSRAAAFEDRSLPESARVPAARGAAHRVGQHSGRR</sequence>
<dbReference type="RefSeq" id="WP_017948003.1">
    <property type="nucleotide sequence ID" value="NZ_CP029188.1"/>
</dbReference>
<gene>
    <name evidence="3" type="ORF">DDW44_09630</name>
</gene>
<keyword evidence="2" id="KW-0812">Transmembrane</keyword>
<feature type="transmembrane region" description="Helical" evidence="2">
    <location>
        <begin position="33"/>
        <end position="53"/>
    </location>
</feature>
<keyword evidence="4" id="KW-1185">Reference proteome</keyword>
<name>A0A2S1SRG4_9ACTN</name>
<feature type="region of interest" description="Disordered" evidence="1">
    <location>
        <begin position="70"/>
        <end position="101"/>
    </location>
</feature>
<dbReference type="OrthoDB" id="4338087at2"/>
<keyword evidence="2" id="KW-0472">Membrane</keyword>
<dbReference type="EMBL" id="CP029188">
    <property type="protein sequence ID" value="AWI29014.1"/>
    <property type="molecule type" value="Genomic_DNA"/>
</dbReference>
<dbReference type="AlphaFoldDB" id="A0A2S1SRG4"/>
<feature type="transmembrane region" description="Helical" evidence="2">
    <location>
        <begin position="9"/>
        <end position="27"/>
    </location>
</feature>
<evidence type="ECO:0000256" key="1">
    <source>
        <dbReference type="SAM" id="MobiDB-lite"/>
    </source>
</evidence>
<proteinExistence type="predicted"/>
<dbReference type="Proteomes" id="UP000244900">
    <property type="component" value="Chromosome"/>
</dbReference>
<evidence type="ECO:0000256" key="2">
    <source>
        <dbReference type="SAM" id="Phobius"/>
    </source>
</evidence>